<dbReference type="PROSITE" id="PS50089">
    <property type="entry name" value="ZF_RING_2"/>
    <property type="match status" value="1"/>
</dbReference>
<dbReference type="InterPro" id="IPR013083">
    <property type="entry name" value="Znf_RING/FYVE/PHD"/>
</dbReference>
<organism evidence="3 4">
    <name type="scientific">Zasmidium cellare</name>
    <name type="common">Wine cellar mold</name>
    <name type="synonym">Racodium cellare</name>
    <dbReference type="NCBI Taxonomy" id="395010"/>
    <lineage>
        <taxon>Eukaryota</taxon>
        <taxon>Fungi</taxon>
        <taxon>Dikarya</taxon>
        <taxon>Ascomycota</taxon>
        <taxon>Pezizomycotina</taxon>
        <taxon>Dothideomycetes</taxon>
        <taxon>Dothideomycetidae</taxon>
        <taxon>Mycosphaerellales</taxon>
        <taxon>Mycosphaerellaceae</taxon>
        <taxon>Zasmidium</taxon>
    </lineage>
</organism>
<reference evidence="3 4" key="1">
    <citation type="journal article" date="2023" name="G3 (Bethesda)">
        <title>A chromosome-level genome assembly of Zasmidium syzygii isolated from banana leaves.</title>
        <authorList>
            <person name="van Westerhoven A.C."/>
            <person name="Mehrabi R."/>
            <person name="Talebi R."/>
            <person name="Steentjes M.B.F."/>
            <person name="Corcolon B."/>
            <person name="Chong P.A."/>
            <person name="Kema G.H.J."/>
            <person name="Seidl M.F."/>
        </authorList>
    </citation>
    <scope>NUCLEOTIDE SEQUENCE [LARGE SCALE GENOMIC DNA]</scope>
    <source>
        <strain evidence="3 4">P124</strain>
    </source>
</reference>
<keyword evidence="4" id="KW-1185">Reference proteome</keyword>
<evidence type="ECO:0000313" key="4">
    <source>
        <dbReference type="Proteomes" id="UP001305779"/>
    </source>
</evidence>
<accession>A0ABR0ERZ7</accession>
<keyword evidence="1" id="KW-0862">Zinc</keyword>
<dbReference type="Gene3D" id="3.30.40.10">
    <property type="entry name" value="Zinc/RING finger domain, C3HC4 (zinc finger)"/>
    <property type="match status" value="1"/>
</dbReference>
<dbReference type="InterPro" id="IPR001841">
    <property type="entry name" value="Znf_RING"/>
</dbReference>
<dbReference type="Proteomes" id="UP001305779">
    <property type="component" value="Unassembled WGS sequence"/>
</dbReference>
<evidence type="ECO:0000256" key="1">
    <source>
        <dbReference type="PROSITE-ProRule" id="PRU00175"/>
    </source>
</evidence>
<name>A0ABR0ERZ7_ZASCE</name>
<dbReference type="SUPFAM" id="SSF57850">
    <property type="entry name" value="RING/U-box"/>
    <property type="match status" value="1"/>
</dbReference>
<comment type="caution">
    <text evidence="3">The sequence shown here is derived from an EMBL/GenBank/DDBJ whole genome shotgun (WGS) entry which is preliminary data.</text>
</comment>
<gene>
    <name evidence="3" type="ORF">PRZ48_005176</name>
</gene>
<dbReference type="EMBL" id="JAXOVC010000003">
    <property type="protein sequence ID" value="KAK4504260.1"/>
    <property type="molecule type" value="Genomic_DNA"/>
</dbReference>
<evidence type="ECO:0000313" key="3">
    <source>
        <dbReference type="EMBL" id="KAK4504260.1"/>
    </source>
</evidence>
<feature type="domain" description="RING-type" evidence="2">
    <location>
        <begin position="261"/>
        <end position="309"/>
    </location>
</feature>
<evidence type="ECO:0000259" key="2">
    <source>
        <dbReference type="PROSITE" id="PS50089"/>
    </source>
</evidence>
<sequence>MADRLPSSLKLHHSIEIEFPCEYLLKGGEDMVLLEPSRIEDRYKPLPLVPNDTIEKRYPWLNRSETTRQSYYPATSVFDADIFSEFSDDDDELEATDDLADDLERLSEYVGSSKLEVITYLPSNLDEDERPTCDCPIRVRICRTTLLKREDGEVEELPPAIYEYTVGYWNDISIDDALNQNWENDLFDIMHQVLDRDVRSVQFTLEDQGFDYDEEIDSDLWVPSRQMPIDQGIGKFATSLTKRELERYNNTLAHDDRLLECPSCFEDYDETDNRAVLLPCSTKHCMCFSCLEQWCIQNGLDKVSCPHCRQRLMPPKMAPQTMANYLDLSAPFTPDPQFTDYENAERSYASLDCIASIEDETLILIDHDLLIDAWNTIVPCGFDRNVPARLIPVKAPEAWFFFRSFLQTVKQHHGRTTTAQKLYRTLRLKVFEALRAEFIANGMDKFLNAGERARLEKRPELTPMRMDFRPFVEKSLDRIVQMAKKHGAVVSPEAGTDLAAETDKD</sequence>
<proteinExistence type="predicted"/>
<keyword evidence="1" id="KW-0479">Metal-binding</keyword>
<keyword evidence="1" id="KW-0863">Zinc-finger</keyword>
<protein>
    <recommendedName>
        <fullName evidence="2">RING-type domain-containing protein</fullName>
    </recommendedName>
</protein>